<keyword evidence="4" id="KW-1185">Reference proteome</keyword>
<name>A0A4Q2EDX0_9ACTN</name>
<feature type="domain" description="Amidase" evidence="2">
    <location>
        <begin position="25"/>
        <end position="444"/>
    </location>
</feature>
<dbReference type="NCBIfam" id="NF009119">
    <property type="entry name" value="PRK12470.1"/>
    <property type="match status" value="1"/>
</dbReference>
<dbReference type="PANTHER" id="PTHR11895">
    <property type="entry name" value="TRANSAMIDASE"/>
    <property type="match status" value="1"/>
</dbReference>
<dbReference type="AlphaFoldDB" id="A0A4Q2EDX0"/>
<evidence type="ECO:0000313" key="4">
    <source>
        <dbReference type="Proteomes" id="UP000290624"/>
    </source>
</evidence>
<dbReference type="GO" id="GO:0003824">
    <property type="term" value="F:catalytic activity"/>
    <property type="evidence" value="ECO:0007669"/>
    <property type="project" value="InterPro"/>
</dbReference>
<dbReference type="SUPFAM" id="SSF75304">
    <property type="entry name" value="Amidase signature (AS) enzymes"/>
    <property type="match status" value="1"/>
</dbReference>
<protein>
    <submittedName>
        <fullName evidence="3">Amidase</fullName>
    </submittedName>
</protein>
<accession>A0A4Q2EDX0</accession>
<dbReference type="InterPro" id="IPR000120">
    <property type="entry name" value="Amidase"/>
</dbReference>
<reference evidence="3 4" key="1">
    <citation type="submission" date="2018-01" db="EMBL/GenBank/DDBJ databases">
        <title>Lactibacter flavus gen. nov., sp. nov., a novel bacterium of the family Propionibacteriaceae isolated from raw milk and dairy products.</title>
        <authorList>
            <person name="Wenning M."/>
            <person name="Breitenwieser F."/>
            <person name="Huptas C."/>
            <person name="von Neubeck M."/>
            <person name="Busse H.-J."/>
            <person name="Scherer S."/>
        </authorList>
    </citation>
    <scope>NUCLEOTIDE SEQUENCE [LARGE SCALE GENOMIC DNA]</scope>
    <source>
        <strain evidence="3 4">VG341</strain>
    </source>
</reference>
<dbReference type="Pfam" id="PF01425">
    <property type="entry name" value="Amidase"/>
    <property type="match status" value="1"/>
</dbReference>
<comment type="similarity">
    <text evidence="1">Belongs to the amidase family.</text>
</comment>
<gene>
    <name evidence="3" type="ORF">C1706_11935</name>
</gene>
<dbReference type="EMBL" id="PPCV01000009">
    <property type="protein sequence ID" value="RXW31371.1"/>
    <property type="molecule type" value="Genomic_DNA"/>
</dbReference>
<proteinExistence type="inferred from homology"/>
<evidence type="ECO:0000259" key="2">
    <source>
        <dbReference type="Pfam" id="PF01425"/>
    </source>
</evidence>
<dbReference type="InterPro" id="IPR036928">
    <property type="entry name" value="AS_sf"/>
</dbReference>
<evidence type="ECO:0000313" key="3">
    <source>
        <dbReference type="EMBL" id="RXW31371.1"/>
    </source>
</evidence>
<dbReference type="Proteomes" id="UP000290624">
    <property type="component" value="Unassembled WGS sequence"/>
</dbReference>
<dbReference type="Gene3D" id="3.90.1300.10">
    <property type="entry name" value="Amidase signature (AS) domain"/>
    <property type="match status" value="1"/>
</dbReference>
<dbReference type="RefSeq" id="WP_129459463.1">
    <property type="nucleotide sequence ID" value="NZ_PPCV01000009.1"/>
</dbReference>
<organism evidence="3 4">
    <name type="scientific">Propioniciclava flava</name>
    <dbReference type="NCBI Taxonomy" id="2072026"/>
    <lineage>
        <taxon>Bacteria</taxon>
        <taxon>Bacillati</taxon>
        <taxon>Actinomycetota</taxon>
        <taxon>Actinomycetes</taxon>
        <taxon>Propionibacteriales</taxon>
        <taxon>Propionibacteriaceae</taxon>
        <taxon>Propioniciclava</taxon>
    </lineage>
</organism>
<dbReference type="InterPro" id="IPR023631">
    <property type="entry name" value="Amidase_dom"/>
</dbReference>
<evidence type="ECO:0000256" key="1">
    <source>
        <dbReference type="ARBA" id="ARBA00009199"/>
    </source>
</evidence>
<dbReference type="OrthoDB" id="5175573at2"/>
<dbReference type="PANTHER" id="PTHR11895:SF7">
    <property type="entry name" value="GLUTAMYL-TRNA(GLN) AMIDOTRANSFERASE SUBUNIT A, MITOCHONDRIAL"/>
    <property type="match status" value="1"/>
</dbReference>
<sequence length="465" mass="48764">MTELDFTSAADQARLVAAGTVSSAELTAHALDRIHRLDPRLNAFVDVLDEAALAEAADRDATPASERGPLHGVPIAIKNENDVAGLPTAYGGAAFTTPAARDGEIVRRLRGAGAVIIGTTRMPEFGIWPYTETSANGYTRNPWNPLRSTAGSSGGTAAAVASGMVAAGIGGDGGGSIRLPSSWCGLFGLKCQRGRTSASPATHLWRSLGVIGPLTRTVEDSALIYDVLAGSLPTDAWVADPLPQTLTQAYHSDVRPLRIAVTHRGGVRGLNADDETLTALHATADALRALGHVVTETDPPFPTIALPFTVQVAAGVADEAARADHPELLEHRTRTLLRLTAPLRGRVAWAEQHSIALGRRFADAFFSQFDLILMPTTASPAVAIGQLDGLGALAASQRSTKESGFTAIWNVLGNPAAAIPSGFSRDGLPLSVQLVGGPNAEPDLIRVSAQLERTRPWADRRPPIS</sequence>
<comment type="caution">
    <text evidence="3">The sequence shown here is derived from an EMBL/GenBank/DDBJ whole genome shotgun (WGS) entry which is preliminary data.</text>
</comment>